<evidence type="ECO:0000259" key="10">
    <source>
        <dbReference type="PROSITE" id="PS51670"/>
    </source>
</evidence>
<keyword evidence="9" id="KW-0732">Signal</keyword>
<evidence type="ECO:0000256" key="3">
    <source>
        <dbReference type="ARBA" id="ARBA00022679"/>
    </source>
</evidence>
<protein>
    <submittedName>
        <fullName evidence="11">Peptidyl serine alpha-galactosyltransferase</fullName>
    </submittedName>
</protein>
<keyword evidence="3" id="KW-0808">Transferase</keyword>
<keyword evidence="2" id="KW-0328">Glycosyltransferase</keyword>
<organism evidence="11 12">
    <name type="scientific">Chlorella sorokiniana</name>
    <name type="common">Freshwater green alga</name>
    <dbReference type="NCBI Taxonomy" id="3076"/>
    <lineage>
        <taxon>Eukaryota</taxon>
        <taxon>Viridiplantae</taxon>
        <taxon>Chlorophyta</taxon>
        <taxon>core chlorophytes</taxon>
        <taxon>Trebouxiophyceae</taxon>
        <taxon>Chlorellales</taxon>
        <taxon>Chlorellaceae</taxon>
        <taxon>Chlorella clade</taxon>
        <taxon>Chlorella</taxon>
    </lineage>
</organism>
<evidence type="ECO:0000256" key="5">
    <source>
        <dbReference type="ARBA" id="ARBA00022989"/>
    </source>
</evidence>
<dbReference type="InterPro" id="IPR056508">
    <property type="entry name" value="HPAT-like"/>
</dbReference>
<evidence type="ECO:0000256" key="1">
    <source>
        <dbReference type="ARBA" id="ARBA00004167"/>
    </source>
</evidence>
<evidence type="ECO:0000256" key="8">
    <source>
        <dbReference type="SAM" id="Phobius"/>
    </source>
</evidence>
<dbReference type="PANTHER" id="PTHR31485">
    <property type="entry name" value="PEPTIDYL SERINE ALPHA-GALACTOSYLTRANSFERASE"/>
    <property type="match status" value="1"/>
</dbReference>
<evidence type="ECO:0000256" key="2">
    <source>
        <dbReference type="ARBA" id="ARBA00022676"/>
    </source>
</evidence>
<dbReference type="Pfam" id="PF23452">
    <property type="entry name" value="HPAT"/>
    <property type="match status" value="1"/>
</dbReference>
<feature type="signal peptide" evidence="9">
    <location>
        <begin position="1"/>
        <end position="27"/>
    </location>
</feature>
<dbReference type="EMBL" id="LHPG02000005">
    <property type="protein sequence ID" value="PRW58341.1"/>
    <property type="molecule type" value="Genomic_DNA"/>
</dbReference>
<feature type="region of interest" description="Disordered" evidence="7">
    <location>
        <begin position="476"/>
        <end position="509"/>
    </location>
</feature>
<feature type="transmembrane region" description="Helical" evidence="8">
    <location>
        <begin position="643"/>
        <end position="662"/>
    </location>
</feature>
<dbReference type="Pfam" id="PF01549">
    <property type="entry name" value="ShK"/>
    <property type="match status" value="1"/>
</dbReference>
<accession>A0A2P6TWA5</accession>
<keyword evidence="4 8" id="KW-0812">Transmembrane</keyword>
<dbReference type="Proteomes" id="UP000239899">
    <property type="component" value="Unassembled WGS sequence"/>
</dbReference>
<comment type="caution">
    <text evidence="11">The sequence shown here is derived from an EMBL/GenBank/DDBJ whole genome shotgun (WGS) entry which is preliminary data.</text>
</comment>
<proteinExistence type="predicted"/>
<feature type="domain" description="ShKT" evidence="10">
    <location>
        <begin position="399"/>
        <end position="433"/>
    </location>
</feature>
<name>A0A2P6TWA5_CHLSO</name>
<keyword evidence="12" id="KW-1185">Reference proteome</keyword>
<sequence length="689" mass="74716">MAGSRASWPSAALLLGALAALLVTARAATVHTVITTECSPYFSWQTLGMFYSHRKSGQPGPITRIMCCTPEEYDRLPAADRDLVPTHVAPSYTHHPRNGDTYSAYNKPVAIIDWLAKNDVKEDYVLVIDADMVMREPFTPEEAGARPGRAVSAFFGYMKGVKNTLAMKHVPWVLPRNDTLAGPRGRRGDQVGGFTLMHVEDLRRVAPLWLKYTEDVRFDPDAWELTGDAYSTHKGDRPWISEMYGYSYGCAAADVWHLVHHTAMLYPGYEVLEPPKVLHYGLLWQVPGTQYSFDKHWHYQFDPLSCPPWNVGTDSRQSHKGLFAHPPAPRSFKTTGLQLLRDLLAIEVPITLNAAFCERHRKVCPPSDELERECGKAEALMKEYDEMFAELRDNLPDPCRDRDIRCNKWAAAGECEKNQGFMYDSCPMACKQCMPRAKGVQKPKAVEQAKAASGSGTAAAVDPVATAAAAALRAKEQQAQAAQKPHEQQAAADQQAHAAGSGSDADSVSAMAHRLRLKCTGHPEWSMEQVKECLKLAAKGQEYRPAGGGAARAAGGGAAEQAGSETGQRQEQQLHEDEAALQAAAEGEEGEGSQGGVQQQADDRLPGGGAVLTAHGGGGRHAVVKRIDGVLVGQARPVGASRLGLIGVLLWVGGLVGAFFLLPAARKAARKAGSLLPTTAPYRSKGRDD</sequence>
<comment type="subcellular location">
    <subcellularLocation>
        <location evidence="1">Membrane</location>
        <topology evidence="1">Single-pass membrane protein</topology>
    </subcellularLocation>
</comment>
<dbReference type="SMART" id="SM00254">
    <property type="entry name" value="ShKT"/>
    <property type="match status" value="1"/>
</dbReference>
<dbReference type="AlphaFoldDB" id="A0A2P6TWA5"/>
<feature type="chain" id="PRO_5015171969" evidence="9">
    <location>
        <begin position="28"/>
        <end position="689"/>
    </location>
</feature>
<feature type="region of interest" description="Disordered" evidence="7">
    <location>
        <begin position="545"/>
        <end position="617"/>
    </location>
</feature>
<dbReference type="PANTHER" id="PTHR31485:SF7">
    <property type="entry name" value="PEPTIDYL SERINE ALPHA-GALACTOSYLTRANSFERASE"/>
    <property type="match status" value="1"/>
</dbReference>
<evidence type="ECO:0000313" key="11">
    <source>
        <dbReference type="EMBL" id="PRW58341.1"/>
    </source>
</evidence>
<dbReference type="GO" id="GO:0016757">
    <property type="term" value="F:glycosyltransferase activity"/>
    <property type="evidence" value="ECO:0007669"/>
    <property type="project" value="UniProtKB-KW"/>
</dbReference>
<dbReference type="PROSITE" id="PS51670">
    <property type="entry name" value="SHKT"/>
    <property type="match status" value="1"/>
</dbReference>
<evidence type="ECO:0000256" key="6">
    <source>
        <dbReference type="ARBA" id="ARBA00023136"/>
    </source>
</evidence>
<keyword evidence="5 8" id="KW-1133">Transmembrane helix</keyword>
<feature type="compositionally biased region" description="Gly residues" evidence="7">
    <location>
        <begin position="606"/>
        <end position="617"/>
    </location>
</feature>
<dbReference type="STRING" id="3076.A0A2P6TWA5"/>
<dbReference type="InterPro" id="IPR003582">
    <property type="entry name" value="ShKT_dom"/>
</dbReference>
<reference evidence="11 12" key="1">
    <citation type="journal article" date="2018" name="Plant J.">
        <title>Genome sequences of Chlorella sorokiniana UTEX 1602 and Micractinium conductrix SAG 241.80: implications to maltose excretion by a green alga.</title>
        <authorList>
            <person name="Arriola M.B."/>
            <person name="Velmurugan N."/>
            <person name="Zhang Y."/>
            <person name="Plunkett M.H."/>
            <person name="Hondzo H."/>
            <person name="Barney B.M."/>
        </authorList>
    </citation>
    <scope>NUCLEOTIDE SEQUENCE [LARGE SCALE GENOMIC DNA]</scope>
    <source>
        <strain evidence="12">UTEX 1602</strain>
    </source>
</reference>
<evidence type="ECO:0000256" key="4">
    <source>
        <dbReference type="ARBA" id="ARBA00022692"/>
    </source>
</evidence>
<dbReference type="OrthoDB" id="2015991at2759"/>
<evidence type="ECO:0000313" key="12">
    <source>
        <dbReference type="Proteomes" id="UP000239899"/>
    </source>
</evidence>
<gene>
    <name evidence="11" type="ORF">C2E21_3282</name>
</gene>
<dbReference type="InterPro" id="IPR044845">
    <property type="entry name" value="HPAT/SRGT1-like"/>
</dbReference>
<evidence type="ECO:0000256" key="7">
    <source>
        <dbReference type="SAM" id="MobiDB-lite"/>
    </source>
</evidence>
<evidence type="ECO:0000256" key="9">
    <source>
        <dbReference type="SAM" id="SignalP"/>
    </source>
</evidence>
<feature type="compositionally biased region" description="Gly residues" evidence="7">
    <location>
        <begin position="546"/>
        <end position="558"/>
    </location>
</feature>
<keyword evidence="6 8" id="KW-0472">Membrane</keyword>
<dbReference type="GO" id="GO:0016020">
    <property type="term" value="C:membrane"/>
    <property type="evidence" value="ECO:0007669"/>
    <property type="project" value="UniProtKB-SubCell"/>
</dbReference>